<comment type="caution">
    <text evidence="1">The sequence shown here is derived from an EMBL/GenBank/DDBJ whole genome shotgun (WGS) entry which is preliminary data.</text>
</comment>
<feature type="non-terminal residue" evidence="1">
    <location>
        <position position="1"/>
    </location>
</feature>
<dbReference type="AlphaFoldDB" id="A0A255YZR0"/>
<protein>
    <submittedName>
        <fullName evidence="1">Uncharacterized protein</fullName>
    </submittedName>
</protein>
<dbReference type="Proteomes" id="UP000216605">
    <property type="component" value="Unassembled WGS sequence"/>
</dbReference>
<name>A0A255YZR0_9FLAO</name>
<gene>
    <name evidence="1" type="ORF">CHU92_12490</name>
</gene>
<sequence>KSAMDGYFNPAYDTSKPNPFSPSTNCAVPLAVVGILAAPVLAPLALEAIASITLESAVAGIATNTLSQGIANGGDFSKVNMIEALSSAAPGIGPTVIGETFNYNFAEIDKGIQTPQSFEQGVLQIGGGLLSNRFGNKIDAVPHLSTGAAKAYREMAKFSVETGTNVLPGLAN</sequence>
<organism evidence="1 2">
    <name type="scientific">Flavobacterium cyanobacteriorum</name>
    <dbReference type="NCBI Taxonomy" id="2022802"/>
    <lineage>
        <taxon>Bacteria</taxon>
        <taxon>Pseudomonadati</taxon>
        <taxon>Bacteroidota</taxon>
        <taxon>Flavobacteriia</taxon>
        <taxon>Flavobacteriales</taxon>
        <taxon>Flavobacteriaceae</taxon>
        <taxon>Flavobacterium</taxon>
    </lineage>
</organism>
<keyword evidence="2" id="KW-1185">Reference proteome</keyword>
<accession>A0A255YZR0</accession>
<dbReference type="EMBL" id="NOXV01000298">
    <property type="protein sequence ID" value="OYQ33900.1"/>
    <property type="molecule type" value="Genomic_DNA"/>
</dbReference>
<reference evidence="1 2" key="1">
    <citation type="submission" date="2017-07" db="EMBL/GenBank/DDBJ databases">
        <title>Flavobacterium cyanobacteriorum sp. nov., isolated from cyanobacterial aggregates in a eutrophic lake.</title>
        <authorList>
            <person name="Cai H."/>
        </authorList>
    </citation>
    <scope>NUCLEOTIDE SEQUENCE [LARGE SCALE GENOMIC DNA]</scope>
    <source>
        <strain evidence="1 2">TH021</strain>
    </source>
</reference>
<evidence type="ECO:0000313" key="2">
    <source>
        <dbReference type="Proteomes" id="UP000216605"/>
    </source>
</evidence>
<proteinExistence type="predicted"/>
<dbReference type="RefSeq" id="WP_165764657.1">
    <property type="nucleotide sequence ID" value="NZ_NOXV01000298.1"/>
</dbReference>
<evidence type="ECO:0000313" key="1">
    <source>
        <dbReference type="EMBL" id="OYQ33900.1"/>
    </source>
</evidence>